<organism evidence="1 2">
    <name type="scientific">Trapa natans</name>
    <name type="common">Water chestnut</name>
    <dbReference type="NCBI Taxonomy" id="22666"/>
    <lineage>
        <taxon>Eukaryota</taxon>
        <taxon>Viridiplantae</taxon>
        <taxon>Streptophyta</taxon>
        <taxon>Embryophyta</taxon>
        <taxon>Tracheophyta</taxon>
        <taxon>Spermatophyta</taxon>
        <taxon>Magnoliopsida</taxon>
        <taxon>eudicotyledons</taxon>
        <taxon>Gunneridae</taxon>
        <taxon>Pentapetalae</taxon>
        <taxon>rosids</taxon>
        <taxon>malvids</taxon>
        <taxon>Myrtales</taxon>
        <taxon>Lythraceae</taxon>
        <taxon>Trapa</taxon>
    </lineage>
</organism>
<accession>A0AAN7QLR0</accession>
<dbReference type="AlphaFoldDB" id="A0AAN7QLR0"/>
<name>A0AAN7QLR0_TRANT</name>
<reference evidence="1 2" key="1">
    <citation type="journal article" date="2023" name="Hortic Res">
        <title>Pangenome of water caltrop reveals structural variations and asymmetric subgenome divergence after allopolyploidization.</title>
        <authorList>
            <person name="Zhang X."/>
            <person name="Chen Y."/>
            <person name="Wang L."/>
            <person name="Yuan Y."/>
            <person name="Fang M."/>
            <person name="Shi L."/>
            <person name="Lu R."/>
            <person name="Comes H.P."/>
            <person name="Ma Y."/>
            <person name="Chen Y."/>
            <person name="Huang G."/>
            <person name="Zhou Y."/>
            <person name="Zheng Z."/>
            <person name="Qiu Y."/>
        </authorList>
    </citation>
    <scope>NUCLEOTIDE SEQUENCE [LARGE SCALE GENOMIC DNA]</scope>
    <source>
        <strain evidence="1">F231</strain>
    </source>
</reference>
<sequence>MKIALPTWGFPCMFTVPRHAWLNYCCRTGSIYTEDELLQSLERDHRTLRGRTDKDAYLGDPSPLAQPLKEYRATFTGVVNGWPSWMLLLSQSLNVACGSISSPFSAAFILDTDLSGSCSY</sequence>
<protein>
    <submittedName>
        <fullName evidence="1">Uncharacterized protein</fullName>
    </submittedName>
</protein>
<dbReference type="Proteomes" id="UP001346149">
    <property type="component" value="Unassembled WGS sequence"/>
</dbReference>
<comment type="caution">
    <text evidence="1">The sequence shown here is derived from an EMBL/GenBank/DDBJ whole genome shotgun (WGS) entry which is preliminary data.</text>
</comment>
<keyword evidence="2" id="KW-1185">Reference proteome</keyword>
<dbReference type="EMBL" id="JAXQNO010000021">
    <property type="protein sequence ID" value="KAK4768950.1"/>
    <property type="molecule type" value="Genomic_DNA"/>
</dbReference>
<evidence type="ECO:0000313" key="1">
    <source>
        <dbReference type="EMBL" id="KAK4768950.1"/>
    </source>
</evidence>
<evidence type="ECO:0000313" key="2">
    <source>
        <dbReference type="Proteomes" id="UP001346149"/>
    </source>
</evidence>
<proteinExistence type="predicted"/>
<gene>
    <name evidence="1" type="ORF">SAY86_027100</name>
</gene>